<evidence type="ECO:0000256" key="1">
    <source>
        <dbReference type="SAM" id="MobiDB-lite"/>
    </source>
</evidence>
<comment type="caution">
    <text evidence="2">The sequence shown here is derived from an EMBL/GenBank/DDBJ whole genome shotgun (WGS) entry which is preliminary data.</text>
</comment>
<gene>
    <name evidence="2" type="ORF">F2Q68_00006235</name>
</gene>
<evidence type="ECO:0000313" key="3">
    <source>
        <dbReference type="Proteomes" id="UP000712281"/>
    </source>
</evidence>
<reference evidence="2" key="1">
    <citation type="submission" date="2019-12" db="EMBL/GenBank/DDBJ databases">
        <title>Genome sequencing and annotation of Brassica cretica.</title>
        <authorList>
            <person name="Studholme D.J."/>
            <person name="Sarris P.F."/>
        </authorList>
    </citation>
    <scope>NUCLEOTIDE SEQUENCE</scope>
    <source>
        <strain evidence="2">PFS-001/15</strain>
        <tissue evidence="2">Leaf</tissue>
    </source>
</reference>
<accession>A0A8S9JE27</accession>
<feature type="compositionally biased region" description="Polar residues" evidence="1">
    <location>
        <begin position="31"/>
        <end position="41"/>
    </location>
</feature>
<dbReference type="EMBL" id="QGKW02001660">
    <property type="protein sequence ID" value="KAF2579919.1"/>
    <property type="molecule type" value="Genomic_DNA"/>
</dbReference>
<name>A0A8S9JE27_BRACR</name>
<feature type="compositionally biased region" description="Low complexity" evidence="1">
    <location>
        <begin position="1"/>
        <end position="17"/>
    </location>
</feature>
<dbReference type="Proteomes" id="UP000712281">
    <property type="component" value="Unassembled WGS sequence"/>
</dbReference>
<feature type="region of interest" description="Disordered" evidence="1">
    <location>
        <begin position="1"/>
        <end position="41"/>
    </location>
</feature>
<organism evidence="2 3">
    <name type="scientific">Brassica cretica</name>
    <name type="common">Mustard</name>
    <dbReference type="NCBI Taxonomy" id="69181"/>
    <lineage>
        <taxon>Eukaryota</taxon>
        <taxon>Viridiplantae</taxon>
        <taxon>Streptophyta</taxon>
        <taxon>Embryophyta</taxon>
        <taxon>Tracheophyta</taxon>
        <taxon>Spermatophyta</taxon>
        <taxon>Magnoliopsida</taxon>
        <taxon>eudicotyledons</taxon>
        <taxon>Gunneridae</taxon>
        <taxon>Pentapetalae</taxon>
        <taxon>rosids</taxon>
        <taxon>malvids</taxon>
        <taxon>Brassicales</taxon>
        <taxon>Brassicaceae</taxon>
        <taxon>Brassiceae</taxon>
        <taxon>Brassica</taxon>
    </lineage>
</organism>
<evidence type="ECO:0000313" key="2">
    <source>
        <dbReference type="EMBL" id="KAF2579919.1"/>
    </source>
</evidence>
<protein>
    <submittedName>
        <fullName evidence="2">Uncharacterized protein</fullName>
    </submittedName>
</protein>
<sequence length="320" mass="35717">MTTETESSHLTQSSSSLPPQPQNPVDYLRCNDSSTQGLQHDGMNNQGLQILPSDDFYSCIVFNITQLKNILLSCFNPHEPDNIAREANEELRKAQATAESSHVYQSIPCGEHIQKDVASELVFGTQSLSSAFPPRQTDGGFEALSKNFKQCEIWNGPQGNNNQEDQIVNTIEGSAYMIPRKPFDPIGRPINPFGPIERPIPQGMNDKGFQISLSDDFYSCVVFNITKLKKILLSCFNLYEPDNIAREANEELSKAQATTESNHVYQSIPCGEQIQSLSSTFPPQQTDGGFEAFTKNFKQCEIWNDPQGNNNQEDQIVNTI</sequence>
<dbReference type="AlphaFoldDB" id="A0A8S9JE27"/>
<proteinExistence type="predicted"/>